<dbReference type="EMBL" id="BK059130">
    <property type="protein sequence ID" value="DAE32895.1"/>
    <property type="molecule type" value="Genomic_DNA"/>
</dbReference>
<protein>
    <submittedName>
        <fullName evidence="1">Uncharacterized protein</fullName>
    </submittedName>
</protein>
<reference evidence="1" key="1">
    <citation type="journal article" date="2021" name="Proc. Natl. Acad. Sci. U.S.A.">
        <title>A Catalog of Tens of Thousands of Viruses from Human Metagenomes Reveals Hidden Associations with Chronic Diseases.</title>
        <authorList>
            <person name="Tisza M.J."/>
            <person name="Buck C.B."/>
        </authorList>
    </citation>
    <scope>NUCLEOTIDE SEQUENCE</scope>
    <source>
        <strain evidence="1">CtBS918</strain>
    </source>
</reference>
<evidence type="ECO:0000313" key="1">
    <source>
        <dbReference type="EMBL" id="DAE32895.1"/>
    </source>
</evidence>
<name>A0A8S5RNI8_9VIRU</name>
<accession>A0A8S5RNI8</accession>
<sequence>MDYRMKREYLKNNFWSDNTEDEKYLTEYLTRGIFHKWNDKLEILTRICDYYSYMFRFYPDGRLVLQMMNANTKDTDSEWRGKDDCGHLEYETLDHMLVDWLNELKKNEGSYKFDEEIAFIESMFKPNKCTVTIKVEME</sequence>
<proteinExistence type="predicted"/>
<organism evidence="1">
    <name type="scientific">virus sp. ctBS918</name>
    <dbReference type="NCBI Taxonomy" id="2825807"/>
    <lineage>
        <taxon>Viruses</taxon>
    </lineage>
</organism>